<dbReference type="Proteomes" id="UP000298030">
    <property type="component" value="Unassembled WGS sequence"/>
</dbReference>
<sequence>MDLIGLVDCATSHLSQRLAKNPGSSHSSVVCESISHIGSGSYNHVYRLDFTNGSKLAASVSQDKEGVFCPEAKESEIATMKFVRESGLYQEIPVPEVFAWDTTFKNPVKAPYVLMDFVDGVVIDNSRVEKSEPFIHKFDVYPETRQLAIVKALARLKAALSRPVSFSQLGSIVSTTSTTSPTGDYSVGPFMTVGQRSDQEHLGGPYNTPEEMWYVLLERRMLHALRNWCSLETDNIHDPDSAFPVNLTPRTFSEMFRFLTALIPHFKLPPPYNSLVLHHPDFAFRNILFDKASLSSGTPKVVGVVDWSGAQILPLMLTAIFPGDLFSNDTTPFRPLYKNPPERYIQSWKSVPYDWTSIGDPSKYPDEGDEWEGNPEVNYKPALTVQIRRFYLRTHFTSCYASQMLALHGDSNLARAALFSDATYYLKFHEVMCTDVQSWFSAENWVRETYWRLKVNQSGLTPPGREGESNNGPPLIVGPNVYHGKVAKPLTDLRMLAEEADEWGKDESEMFEVPDPED</sequence>
<evidence type="ECO:0000259" key="1">
    <source>
        <dbReference type="Pfam" id="PF01636"/>
    </source>
</evidence>
<proteinExistence type="predicted"/>
<dbReference type="InterPro" id="IPR051678">
    <property type="entry name" value="AGP_Transferase"/>
</dbReference>
<dbReference type="PANTHER" id="PTHR21310">
    <property type="entry name" value="AMINOGLYCOSIDE PHOSPHOTRANSFERASE-RELATED-RELATED"/>
    <property type="match status" value="1"/>
</dbReference>
<dbReference type="OrthoDB" id="10003767at2759"/>
<gene>
    <name evidence="2" type="ORF">FA13DRAFT_684535</name>
</gene>
<dbReference type="InterPro" id="IPR002575">
    <property type="entry name" value="Aminoglycoside_PTrfase"/>
</dbReference>
<dbReference type="Pfam" id="PF01636">
    <property type="entry name" value="APH"/>
    <property type="match status" value="1"/>
</dbReference>
<dbReference type="EMBL" id="QPFP01000029">
    <property type="protein sequence ID" value="TEB28980.1"/>
    <property type="molecule type" value="Genomic_DNA"/>
</dbReference>
<dbReference type="SUPFAM" id="SSF56112">
    <property type="entry name" value="Protein kinase-like (PK-like)"/>
    <property type="match status" value="1"/>
</dbReference>
<comment type="caution">
    <text evidence="2">The sequence shown here is derived from an EMBL/GenBank/DDBJ whole genome shotgun (WGS) entry which is preliminary data.</text>
</comment>
<keyword evidence="3" id="KW-1185">Reference proteome</keyword>
<dbReference type="AlphaFoldDB" id="A0A4Y7T4D1"/>
<accession>A0A4Y7T4D1</accession>
<evidence type="ECO:0000313" key="3">
    <source>
        <dbReference type="Proteomes" id="UP000298030"/>
    </source>
</evidence>
<dbReference type="STRING" id="71717.A0A4Y7T4D1"/>
<dbReference type="PANTHER" id="PTHR21310:SF15">
    <property type="entry name" value="AMINOGLYCOSIDE PHOSPHOTRANSFERASE DOMAIN-CONTAINING PROTEIN"/>
    <property type="match status" value="1"/>
</dbReference>
<protein>
    <recommendedName>
        <fullName evidence="1">Aminoglycoside phosphotransferase domain-containing protein</fullName>
    </recommendedName>
</protein>
<dbReference type="InterPro" id="IPR011009">
    <property type="entry name" value="Kinase-like_dom_sf"/>
</dbReference>
<reference evidence="2 3" key="1">
    <citation type="journal article" date="2019" name="Nat. Ecol. Evol.">
        <title>Megaphylogeny resolves global patterns of mushroom evolution.</title>
        <authorList>
            <person name="Varga T."/>
            <person name="Krizsan K."/>
            <person name="Foldi C."/>
            <person name="Dima B."/>
            <person name="Sanchez-Garcia M."/>
            <person name="Sanchez-Ramirez S."/>
            <person name="Szollosi G.J."/>
            <person name="Szarkandi J.G."/>
            <person name="Papp V."/>
            <person name="Albert L."/>
            <person name="Andreopoulos W."/>
            <person name="Angelini C."/>
            <person name="Antonin V."/>
            <person name="Barry K.W."/>
            <person name="Bougher N.L."/>
            <person name="Buchanan P."/>
            <person name="Buyck B."/>
            <person name="Bense V."/>
            <person name="Catcheside P."/>
            <person name="Chovatia M."/>
            <person name="Cooper J."/>
            <person name="Damon W."/>
            <person name="Desjardin D."/>
            <person name="Finy P."/>
            <person name="Geml J."/>
            <person name="Haridas S."/>
            <person name="Hughes K."/>
            <person name="Justo A."/>
            <person name="Karasinski D."/>
            <person name="Kautmanova I."/>
            <person name="Kiss B."/>
            <person name="Kocsube S."/>
            <person name="Kotiranta H."/>
            <person name="LaButti K.M."/>
            <person name="Lechner B.E."/>
            <person name="Liimatainen K."/>
            <person name="Lipzen A."/>
            <person name="Lukacs Z."/>
            <person name="Mihaltcheva S."/>
            <person name="Morgado L.N."/>
            <person name="Niskanen T."/>
            <person name="Noordeloos M.E."/>
            <person name="Ohm R.A."/>
            <person name="Ortiz-Santana B."/>
            <person name="Ovrebo C."/>
            <person name="Racz N."/>
            <person name="Riley R."/>
            <person name="Savchenko A."/>
            <person name="Shiryaev A."/>
            <person name="Soop K."/>
            <person name="Spirin V."/>
            <person name="Szebenyi C."/>
            <person name="Tomsovsky M."/>
            <person name="Tulloss R.E."/>
            <person name="Uehling J."/>
            <person name="Grigoriev I.V."/>
            <person name="Vagvolgyi C."/>
            <person name="Papp T."/>
            <person name="Martin F.M."/>
            <person name="Miettinen O."/>
            <person name="Hibbett D.S."/>
            <person name="Nagy L.G."/>
        </authorList>
    </citation>
    <scope>NUCLEOTIDE SEQUENCE [LARGE SCALE GENOMIC DNA]</scope>
    <source>
        <strain evidence="2 3">FP101781</strain>
    </source>
</reference>
<evidence type="ECO:0000313" key="2">
    <source>
        <dbReference type="EMBL" id="TEB28980.1"/>
    </source>
</evidence>
<name>A0A4Y7T4D1_COPMI</name>
<feature type="domain" description="Aminoglycoside phosphotransferase" evidence="1">
    <location>
        <begin position="35"/>
        <end position="312"/>
    </location>
</feature>
<organism evidence="2 3">
    <name type="scientific">Coprinellus micaceus</name>
    <name type="common">Glistening ink-cap mushroom</name>
    <name type="synonym">Coprinus micaceus</name>
    <dbReference type="NCBI Taxonomy" id="71717"/>
    <lineage>
        <taxon>Eukaryota</taxon>
        <taxon>Fungi</taxon>
        <taxon>Dikarya</taxon>
        <taxon>Basidiomycota</taxon>
        <taxon>Agaricomycotina</taxon>
        <taxon>Agaricomycetes</taxon>
        <taxon>Agaricomycetidae</taxon>
        <taxon>Agaricales</taxon>
        <taxon>Agaricineae</taxon>
        <taxon>Psathyrellaceae</taxon>
        <taxon>Coprinellus</taxon>
    </lineage>
</organism>